<sequence length="151" mass="17092">MMSLKAGIEATSGKASRRSEQEVVEVVNLHHIIRMSESLAKMDLQPLASEKHVDEAFVFSVFPPSKLRPLGILRVRVEGFTSDTDQESMQRSEAPLKKSYSEGIHVSELVIIHDLVTGQHYNETLVKKVWISLLVCFHWMPDSWPVPQITP</sequence>
<organism evidence="3 4">
    <name type="scientific">Heligmosomoides polygyrus</name>
    <name type="common">Parasitic roundworm</name>
    <dbReference type="NCBI Taxonomy" id="6339"/>
    <lineage>
        <taxon>Eukaryota</taxon>
        <taxon>Metazoa</taxon>
        <taxon>Ecdysozoa</taxon>
        <taxon>Nematoda</taxon>
        <taxon>Chromadorea</taxon>
        <taxon>Rhabditida</taxon>
        <taxon>Rhabditina</taxon>
        <taxon>Rhabditomorpha</taxon>
        <taxon>Strongyloidea</taxon>
        <taxon>Heligmosomidae</taxon>
        <taxon>Heligmosomoides</taxon>
    </lineage>
</organism>
<dbReference type="EMBL" id="UZAH01001154">
    <property type="protein sequence ID" value="VDO19536.1"/>
    <property type="molecule type" value="Genomic_DNA"/>
</dbReference>
<evidence type="ECO:0000256" key="1">
    <source>
        <dbReference type="SAM" id="MobiDB-lite"/>
    </source>
</evidence>
<evidence type="ECO:0000313" key="2">
    <source>
        <dbReference type="EMBL" id="VDO19536.1"/>
    </source>
</evidence>
<reference evidence="4" key="2">
    <citation type="submission" date="2019-09" db="UniProtKB">
        <authorList>
            <consortium name="WormBaseParasite"/>
        </authorList>
    </citation>
    <scope>IDENTIFICATION</scope>
</reference>
<proteinExistence type="predicted"/>
<dbReference type="WBParaSite" id="HPBE_0000115301-mRNA-1">
    <property type="protein sequence ID" value="HPBE_0000115301-mRNA-1"/>
    <property type="gene ID" value="HPBE_0000115301"/>
</dbReference>
<evidence type="ECO:0000313" key="3">
    <source>
        <dbReference type="Proteomes" id="UP000050761"/>
    </source>
</evidence>
<feature type="region of interest" description="Disordered" evidence="1">
    <location>
        <begin position="1"/>
        <end position="20"/>
    </location>
</feature>
<accession>A0A183F4R1</accession>
<evidence type="ECO:0000313" key="4">
    <source>
        <dbReference type="WBParaSite" id="HPBE_0000115301-mRNA-1"/>
    </source>
</evidence>
<reference evidence="2 3" key="1">
    <citation type="submission" date="2018-11" db="EMBL/GenBank/DDBJ databases">
        <authorList>
            <consortium name="Pathogen Informatics"/>
        </authorList>
    </citation>
    <scope>NUCLEOTIDE SEQUENCE [LARGE SCALE GENOMIC DNA]</scope>
</reference>
<protein>
    <submittedName>
        <fullName evidence="4">MCM_lid domain-containing protein</fullName>
    </submittedName>
</protein>
<gene>
    <name evidence="2" type="ORF">HPBE_LOCUS1154</name>
</gene>
<keyword evidence="3" id="KW-1185">Reference proteome</keyword>
<dbReference type="AlphaFoldDB" id="A0A183F4R1"/>
<name>A0A183F4R1_HELPZ</name>
<dbReference type="OrthoDB" id="10036721at2759"/>
<dbReference type="Proteomes" id="UP000050761">
    <property type="component" value="Unassembled WGS sequence"/>
</dbReference>
<accession>A0A3P7TEB1</accession>